<dbReference type="PANTHER" id="PTHR36115:SF6">
    <property type="entry name" value="PROLINE-RICH ANTIGEN HOMOLOG"/>
    <property type="match status" value="1"/>
</dbReference>
<evidence type="ECO:0000256" key="6">
    <source>
        <dbReference type="SAM" id="Phobius"/>
    </source>
</evidence>
<name>A0ABN1TM72_9ACTN</name>
<feature type="transmembrane region" description="Helical" evidence="6">
    <location>
        <begin position="168"/>
        <end position="186"/>
    </location>
</feature>
<dbReference type="RefSeq" id="WP_343991346.1">
    <property type="nucleotide sequence ID" value="NZ_BAAALG010000002.1"/>
</dbReference>
<feature type="transmembrane region" description="Helical" evidence="6">
    <location>
        <begin position="206"/>
        <end position="227"/>
    </location>
</feature>
<reference evidence="8 9" key="1">
    <citation type="journal article" date="2019" name="Int. J. Syst. Evol. Microbiol.">
        <title>The Global Catalogue of Microorganisms (GCM) 10K type strain sequencing project: providing services to taxonomists for standard genome sequencing and annotation.</title>
        <authorList>
            <consortium name="The Broad Institute Genomics Platform"/>
            <consortium name="The Broad Institute Genome Sequencing Center for Infectious Disease"/>
            <person name="Wu L."/>
            <person name="Ma J."/>
        </authorList>
    </citation>
    <scope>NUCLEOTIDE SEQUENCE [LARGE SCALE GENOMIC DNA]</scope>
    <source>
        <strain evidence="8 9">JCM 13008</strain>
    </source>
</reference>
<dbReference type="InterPro" id="IPR051791">
    <property type="entry name" value="Pra-immunoreactive"/>
</dbReference>
<feature type="transmembrane region" description="Helical" evidence="6">
    <location>
        <begin position="258"/>
        <end position="277"/>
    </location>
</feature>
<keyword evidence="3 6" id="KW-0812">Transmembrane</keyword>
<keyword evidence="5 6" id="KW-0472">Membrane</keyword>
<evidence type="ECO:0000313" key="9">
    <source>
        <dbReference type="Proteomes" id="UP001501581"/>
    </source>
</evidence>
<evidence type="ECO:0000256" key="1">
    <source>
        <dbReference type="ARBA" id="ARBA00004651"/>
    </source>
</evidence>
<comment type="subcellular location">
    <subcellularLocation>
        <location evidence="1">Cell membrane</location>
        <topology evidence="1">Multi-pass membrane protein</topology>
    </subcellularLocation>
</comment>
<accession>A0ABN1TM72</accession>
<sequence>MSAPEQRREFGRVGRLADAVASRVADAVPAEAILDHVDIDALLDRVDVNHLLDRIDVDRLLDRIDVDRLMERVDVNALLADVDLNDLVLRAGIPAIVADTTGQLAGSGLDTARRQLIGVDTLLGRVADRLLRRTSPIGPAALVARVEGRERDGRTVVTGRYAGACTRALAALADVGITLLGYTLGIRLLSVMADVFFGGSLPDADGWWAAAGLATWTFLYLVCTTAISGRTPGMALVGLRIVHADGTPLRPMPALVRVLLAPLSSLLLGLGYLLVLVDARHRTAHDMLTRTVLVYDWGRRDAQIPAPLSEFLRRHQV</sequence>
<dbReference type="InterPro" id="IPR010432">
    <property type="entry name" value="RDD"/>
</dbReference>
<dbReference type="EMBL" id="BAAALG010000002">
    <property type="protein sequence ID" value="GAA1093801.1"/>
    <property type="molecule type" value="Genomic_DNA"/>
</dbReference>
<keyword evidence="9" id="KW-1185">Reference proteome</keyword>
<dbReference type="Proteomes" id="UP001501581">
    <property type="component" value="Unassembled WGS sequence"/>
</dbReference>
<evidence type="ECO:0000313" key="8">
    <source>
        <dbReference type="EMBL" id="GAA1093801.1"/>
    </source>
</evidence>
<dbReference type="PANTHER" id="PTHR36115">
    <property type="entry name" value="PROLINE-RICH ANTIGEN HOMOLOG-RELATED"/>
    <property type="match status" value="1"/>
</dbReference>
<evidence type="ECO:0000259" key="7">
    <source>
        <dbReference type="Pfam" id="PF06271"/>
    </source>
</evidence>
<evidence type="ECO:0000256" key="4">
    <source>
        <dbReference type="ARBA" id="ARBA00022989"/>
    </source>
</evidence>
<protein>
    <recommendedName>
        <fullName evidence="7">RDD domain-containing protein</fullName>
    </recommendedName>
</protein>
<dbReference type="Pfam" id="PF06271">
    <property type="entry name" value="RDD"/>
    <property type="match status" value="1"/>
</dbReference>
<organism evidence="8 9">
    <name type="scientific">Nocardioides dubius</name>
    <dbReference type="NCBI Taxonomy" id="317019"/>
    <lineage>
        <taxon>Bacteria</taxon>
        <taxon>Bacillati</taxon>
        <taxon>Actinomycetota</taxon>
        <taxon>Actinomycetes</taxon>
        <taxon>Propionibacteriales</taxon>
        <taxon>Nocardioidaceae</taxon>
        <taxon>Nocardioides</taxon>
    </lineage>
</organism>
<proteinExistence type="predicted"/>
<keyword evidence="2" id="KW-1003">Cell membrane</keyword>
<evidence type="ECO:0000256" key="2">
    <source>
        <dbReference type="ARBA" id="ARBA00022475"/>
    </source>
</evidence>
<keyword evidence="4 6" id="KW-1133">Transmembrane helix</keyword>
<feature type="domain" description="RDD" evidence="7">
    <location>
        <begin position="161"/>
        <end position="289"/>
    </location>
</feature>
<evidence type="ECO:0000256" key="3">
    <source>
        <dbReference type="ARBA" id="ARBA00022692"/>
    </source>
</evidence>
<comment type="caution">
    <text evidence="8">The sequence shown here is derived from an EMBL/GenBank/DDBJ whole genome shotgun (WGS) entry which is preliminary data.</text>
</comment>
<gene>
    <name evidence="8" type="ORF">GCM10009668_06710</name>
</gene>
<evidence type="ECO:0000256" key="5">
    <source>
        <dbReference type="ARBA" id="ARBA00023136"/>
    </source>
</evidence>